<organism evidence="7 8">
    <name type="scientific">Rhodnius prolixus</name>
    <name type="common">Triatomid bug</name>
    <dbReference type="NCBI Taxonomy" id="13249"/>
    <lineage>
        <taxon>Eukaryota</taxon>
        <taxon>Metazoa</taxon>
        <taxon>Ecdysozoa</taxon>
        <taxon>Arthropoda</taxon>
        <taxon>Hexapoda</taxon>
        <taxon>Insecta</taxon>
        <taxon>Pterygota</taxon>
        <taxon>Neoptera</taxon>
        <taxon>Paraneoptera</taxon>
        <taxon>Hemiptera</taxon>
        <taxon>Heteroptera</taxon>
        <taxon>Panheteroptera</taxon>
        <taxon>Cimicomorpha</taxon>
        <taxon>Reduviidae</taxon>
        <taxon>Triatominae</taxon>
        <taxon>Rhodnius</taxon>
    </lineage>
</organism>
<evidence type="ECO:0000313" key="7">
    <source>
        <dbReference type="EnsemblMetazoa" id="RPRC001408-PA"/>
    </source>
</evidence>
<evidence type="ECO:0000256" key="1">
    <source>
        <dbReference type="ARBA" id="ARBA00004141"/>
    </source>
</evidence>
<dbReference type="Pfam" id="PF12698">
    <property type="entry name" value="ABC2_membrane_3"/>
    <property type="match status" value="1"/>
</dbReference>
<dbReference type="OMA" id="FQMSIAM"/>
<keyword evidence="3" id="KW-0547">Nucleotide-binding</keyword>
<dbReference type="STRING" id="13249.T1HBJ6"/>
<evidence type="ECO:0000256" key="2">
    <source>
        <dbReference type="ARBA" id="ARBA00022692"/>
    </source>
</evidence>
<comment type="subcellular location">
    <subcellularLocation>
        <location evidence="1">Membrane</location>
        <topology evidence="1">Multi-pass membrane protein</topology>
    </subcellularLocation>
</comment>
<dbReference type="Gene3D" id="3.40.50.300">
    <property type="entry name" value="P-loop containing nucleotide triphosphate hydrolases"/>
    <property type="match status" value="2"/>
</dbReference>
<name>T1HBJ6_RHOPR</name>
<dbReference type="InterPro" id="IPR003593">
    <property type="entry name" value="AAA+_ATPase"/>
</dbReference>
<dbReference type="PANTHER" id="PTHR43038:SF3">
    <property type="entry name" value="ABC TRANSPORTER G FAMILY MEMBER 20 ISOFORM X1"/>
    <property type="match status" value="1"/>
</dbReference>
<dbReference type="SMART" id="SM00382">
    <property type="entry name" value="AAA"/>
    <property type="match status" value="1"/>
</dbReference>
<keyword evidence="5" id="KW-1133">Transmembrane helix</keyword>
<evidence type="ECO:0000256" key="4">
    <source>
        <dbReference type="ARBA" id="ARBA00022840"/>
    </source>
</evidence>
<dbReference type="GO" id="GO:0140359">
    <property type="term" value="F:ABC-type transporter activity"/>
    <property type="evidence" value="ECO:0007669"/>
    <property type="project" value="InterPro"/>
</dbReference>
<dbReference type="eggNOG" id="KOG0059">
    <property type="taxonomic scope" value="Eukaryota"/>
</dbReference>
<keyword evidence="6" id="KW-0472">Membrane</keyword>
<dbReference type="GO" id="GO:0005524">
    <property type="term" value="F:ATP binding"/>
    <property type="evidence" value="ECO:0007669"/>
    <property type="project" value="UniProtKB-KW"/>
</dbReference>
<keyword evidence="2" id="KW-0812">Transmembrane</keyword>
<dbReference type="GO" id="GO:0016887">
    <property type="term" value="F:ATP hydrolysis activity"/>
    <property type="evidence" value="ECO:0007669"/>
    <property type="project" value="InterPro"/>
</dbReference>
<dbReference type="InterPro" id="IPR013525">
    <property type="entry name" value="ABC2_TM"/>
</dbReference>
<dbReference type="VEuPathDB" id="VectorBase:RPRC001408"/>
<protein>
    <submittedName>
        <fullName evidence="7">ABC transporter domain-containing protein</fullName>
    </submittedName>
</protein>
<evidence type="ECO:0000256" key="3">
    <source>
        <dbReference type="ARBA" id="ARBA00022741"/>
    </source>
</evidence>
<sequence length="810" mass="92207">MRELTNWYIKFLISLPEYNLLMVEDRTYEEFHQLSSQDCETTGFTNLYALLGPSGCGKTTLLSCLVGRLKLDSGSITTTVTKRNEMGYMPQSTALYLQLSIEETFSYYGRVYGMSWIDIKERAYILDKLLDLPEQNRIVETLRIQIKTDSAKGGVFIEYPNCLKIKSLNGVVCACGGQQRRVSLAVSLIHNPSILILDEPTVGLDPVLSDSIWQHMLKLTRSEKKTIIITTHYIEEARQAQKVGLMRGGVLLCEETPADLMSKNDCDSMESAFLKLSYIQESSKSKEIPEFHRGPKRKKSHLQEGNLFSKTDCTTILFRCRRSRISSACASYEEEFSTLFLNLLEYDDLDSAFYATKKNDVWGVIHIPSNYTQSVVDKIADHLQSKRYTIEHGTINVWLDMSNQNIGTLLNIDIFSEYIKYMEDLYDDCGWHKQLLYIPIRMMEPIYGETEANLNHYASPAIIILLIFYLPMSYTIGVLVQEKLLGVLERSLVAGVTLVEVFISHTVIQIIILGFQMSIAMVVLYYLYESPFIGDPFGTVFLLLLQGISGIAFGFLVSMAFDKMLHATFASLGSVFSYFFLSGMVWPQQGAHIIIRWFRWAVPVSYSVEAMRALTAKGWDVTHPLVLKGFFSVISWIILFCLGAHIVLRIRKGVFVFLIMAVQENVVSVDSILTVRDAFKTYDGSEYILKGLNMNVKQSEIYCLLGASGCGKSTLLNLIVGLMDLDSGIIKTTIKSRQDLGYMTQETSLYEQLNIYETFFYYGTIYGLSKKQIQTEMNMFYTLLDLPDRLLNIQFLRMTFLVQTSKDKQI</sequence>
<dbReference type="InterPro" id="IPR003439">
    <property type="entry name" value="ABC_transporter-like_ATP-bd"/>
</dbReference>
<dbReference type="Pfam" id="PF00005">
    <property type="entry name" value="ABC_tran"/>
    <property type="match status" value="2"/>
</dbReference>
<proteinExistence type="predicted"/>
<dbReference type="HOGENOM" id="CLU_348289_0_0_1"/>
<accession>T1HBJ6</accession>
<evidence type="ECO:0000256" key="5">
    <source>
        <dbReference type="ARBA" id="ARBA00022989"/>
    </source>
</evidence>
<keyword evidence="4" id="KW-0067">ATP-binding</keyword>
<dbReference type="PROSITE" id="PS50893">
    <property type="entry name" value="ABC_TRANSPORTER_2"/>
    <property type="match status" value="1"/>
</dbReference>
<evidence type="ECO:0000256" key="6">
    <source>
        <dbReference type="ARBA" id="ARBA00023136"/>
    </source>
</evidence>
<keyword evidence="8" id="KW-1185">Reference proteome</keyword>
<dbReference type="EMBL" id="ACPB03016775">
    <property type="status" value="NOT_ANNOTATED_CDS"/>
    <property type="molecule type" value="Genomic_DNA"/>
</dbReference>
<dbReference type="EnsemblMetazoa" id="RPRC001408-RA">
    <property type="protein sequence ID" value="RPRC001408-PA"/>
    <property type="gene ID" value="RPRC001408"/>
</dbReference>
<evidence type="ECO:0000313" key="8">
    <source>
        <dbReference type="Proteomes" id="UP000015103"/>
    </source>
</evidence>
<reference evidence="7" key="1">
    <citation type="submission" date="2015-05" db="UniProtKB">
        <authorList>
            <consortium name="EnsemblMetazoa"/>
        </authorList>
    </citation>
    <scope>IDENTIFICATION</scope>
</reference>
<dbReference type="InterPro" id="IPR027417">
    <property type="entry name" value="P-loop_NTPase"/>
</dbReference>
<dbReference type="AlphaFoldDB" id="T1HBJ6"/>
<dbReference type="Proteomes" id="UP000015103">
    <property type="component" value="Unassembled WGS sequence"/>
</dbReference>
<dbReference type="PANTHER" id="PTHR43038">
    <property type="entry name" value="ATP-BINDING CASSETTE, SUB-FAMILY H, MEMBER 1"/>
    <property type="match status" value="1"/>
</dbReference>
<dbReference type="InParanoid" id="T1HBJ6"/>
<dbReference type="SUPFAM" id="SSF52540">
    <property type="entry name" value="P-loop containing nucleoside triphosphate hydrolases"/>
    <property type="match status" value="2"/>
</dbReference>
<dbReference type="EMBL" id="ACPB03016774">
    <property type="status" value="NOT_ANNOTATED_CDS"/>
    <property type="molecule type" value="Genomic_DNA"/>
</dbReference>
<dbReference type="GO" id="GO:0016020">
    <property type="term" value="C:membrane"/>
    <property type="evidence" value="ECO:0007669"/>
    <property type="project" value="UniProtKB-SubCell"/>
</dbReference>